<proteinExistence type="predicted"/>
<name>A0AA88U771_9ASTE</name>
<organism evidence="2 3">
    <name type="scientific">Escallonia rubra</name>
    <dbReference type="NCBI Taxonomy" id="112253"/>
    <lineage>
        <taxon>Eukaryota</taxon>
        <taxon>Viridiplantae</taxon>
        <taxon>Streptophyta</taxon>
        <taxon>Embryophyta</taxon>
        <taxon>Tracheophyta</taxon>
        <taxon>Spermatophyta</taxon>
        <taxon>Magnoliopsida</taxon>
        <taxon>eudicotyledons</taxon>
        <taxon>Gunneridae</taxon>
        <taxon>Pentapetalae</taxon>
        <taxon>asterids</taxon>
        <taxon>campanulids</taxon>
        <taxon>Escalloniales</taxon>
        <taxon>Escalloniaceae</taxon>
        <taxon>Escallonia</taxon>
    </lineage>
</organism>
<dbReference type="AlphaFoldDB" id="A0AA88U771"/>
<evidence type="ECO:0000313" key="2">
    <source>
        <dbReference type="EMBL" id="KAK2973784.1"/>
    </source>
</evidence>
<dbReference type="PANTHER" id="PTHR36061:SF3">
    <property type="entry name" value="OS04G0692200 PROTEIN"/>
    <property type="match status" value="1"/>
</dbReference>
<sequence>MAISISALKTPPFFKHCFPSRCLLPPSNPTPKFRCFAAKQQRPPPPSTTNKKRRKKTTNSNSSTKGFRLDDVEFEDDVGNSDASTSLALQPPLPLPKPPAGFVVDDQGRVDSTNNFQLECIIRRVFRSSQGDECMLLCPVDTPIQILKSKNFDGWSAVSDEEIEAILPTAAYALAKIHMHLVYSGFCYTARGGFCYTEDNIFEFFSDDGQDVDGLPIEGVEITCFNLNYNLTKFNLQQSYLNTASN</sequence>
<keyword evidence="3" id="KW-1185">Reference proteome</keyword>
<comment type="caution">
    <text evidence="2">The sequence shown here is derived from an EMBL/GenBank/DDBJ whole genome shotgun (WGS) entry which is preliminary data.</text>
</comment>
<evidence type="ECO:0000256" key="1">
    <source>
        <dbReference type="SAM" id="MobiDB-lite"/>
    </source>
</evidence>
<feature type="region of interest" description="Disordered" evidence="1">
    <location>
        <begin position="33"/>
        <end position="71"/>
    </location>
</feature>
<gene>
    <name evidence="2" type="ORF">RJ640_008189</name>
</gene>
<dbReference type="Proteomes" id="UP001187471">
    <property type="component" value="Unassembled WGS sequence"/>
</dbReference>
<accession>A0AA88U771</accession>
<evidence type="ECO:0000313" key="3">
    <source>
        <dbReference type="Proteomes" id="UP001187471"/>
    </source>
</evidence>
<protein>
    <submittedName>
        <fullName evidence="2">Uncharacterized protein</fullName>
    </submittedName>
</protein>
<reference evidence="2" key="1">
    <citation type="submission" date="2022-12" db="EMBL/GenBank/DDBJ databases">
        <title>Draft genome assemblies for two species of Escallonia (Escalloniales).</title>
        <authorList>
            <person name="Chanderbali A."/>
            <person name="Dervinis C."/>
            <person name="Anghel I."/>
            <person name="Soltis D."/>
            <person name="Soltis P."/>
            <person name="Zapata F."/>
        </authorList>
    </citation>
    <scope>NUCLEOTIDE SEQUENCE</scope>
    <source>
        <strain evidence="2">UCBG92.1500</strain>
        <tissue evidence="2">Leaf</tissue>
    </source>
</reference>
<dbReference type="PANTHER" id="PTHR36061">
    <property type="match status" value="1"/>
</dbReference>
<dbReference type="EMBL" id="JAVXUO010002370">
    <property type="protein sequence ID" value="KAK2973784.1"/>
    <property type="molecule type" value="Genomic_DNA"/>
</dbReference>